<evidence type="ECO:0008006" key="5">
    <source>
        <dbReference type="Google" id="ProtNLM"/>
    </source>
</evidence>
<dbReference type="PANTHER" id="PTHR33802:SF1">
    <property type="entry name" value="XK-RELATED PROTEIN"/>
    <property type="match status" value="1"/>
</dbReference>
<accession>A0A6V1K7Z9</accession>
<feature type="chain" id="PRO_5030160701" description="Sugar phosphate transporter domain-containing protein" evidence="3">
    <location>
        <begin position="25"/>
        <end position="378"/>
    </location>
</feature>
<feature type="transmembrane region" description="Helical" evidence="2">
    <location>
        <begin position="174"/>
        <end position="192"/>
    </location>
</feature>
<sequence length="378" mass="41646">MKLCLLRIIFLLVLLLHTPSCITAKKDGGKGSGPTPGKNKKEQISPLSKTALPEFPPAVYASVTVAASAALPSILYTFRDVITEQGKDIAPFVPFRRWQVLNTFIFLFNRWAGKRPGRMDMKQPRAEASQKKEVARFFTPAGWAFRIWIPIFIGETIFVFYQALPINYIKNKDFLAMLSPFWIAAIGFQSIWTFCARPWAVENGYGWIQAALLVLTGVALSGVHKVMTSQPHTLVGDLNILDFIVAQIPLSLHFGWMMAAGLVSVNGVLARTPLTIRAKHLFSDASVVVATVIGVVVAAKRTDPVVAFALSWALAGLADDKAWEKLKSTVAFARLQSSAKLAKRCSNILALTIVGLTIEKAFEFWFHHSYADALPAQS</sequence>
<evidence type="ECO:0000256" key="2">
    <source>
        <dbReference type="SAM" id="Phobius"/>
    </source>
</evidence>
<keyword evidence="3" id="KW-0732">Signal</keyword>
<dbReference type="EMBL" id="HBIU01014620">
    <property type="protein sequence ID" value="CAE0628123.1"/>
    <property type="molecule type" value="Transcribed_RNA"/>
</dbReference>
<evidence type="ECO:0000313" key="4">
    <source>
        <dbReference type="EMBL" id="CAE0628123.1"/>
    </source>
</evidence>
<dbReference type="AlphaFoldDB" id="A0A6V1K7Z9"/>
<feature type="transmembrane region" description="Helical" evidence="2">
    <location>
        <begin position="204"/>
        <end position="223"/>
    </location>
</feature>
<feature type="region of interest" description="Disordered" evidence="1">
    <location>
        <begin position="26"/>
        <end position="45"/>
    </location>
</feature>
<evidence type="ECO:0000256" key="1">
    <source>
        <dbReference type="SAM" id="MobiDB-lite"/>
    </source>
</evidence>
<keyword evidence="2" id="KW-0472">Membrane</keyword>
<protein>
    <recommendedName>
        <fullName evidence="5">Sugar phosphate transporter domain-containing protein</fullName>
    </recommendedName>
</protein>
<dbReference type="PANTHER" id="PTHR33802">
    <property type="entry name" value="SI:CH211-161H7.5-RELATED"/>
    <property type="match status" value="1"/>
</dbReference>
<proteinExistence type="predicted"/>
<name>A0A6V1K7Z9_HETAK</name>
<keyword evidence="2" id="KW-1133">Transmembrane helix</keyword>
<keyword evidence="2" id="KW-0812">Transmembrane</keyword>
<feature type="transmembrane region" description="Helical" evidence="2">
    <location>
        <begin position="243"/>
        <end position="269"/>
    </location>
</feature>
<feature type="transmembrane region" description="Helical" evidence="2">
    <location>
        <begin position="143"/>
        <end position="162"/>
    </location>
</feature>
<gene>
    <name evidence="4" type="ORF">HAKA00212_LOCUS6803</name>
</gene>
<evidence type="ECO:0000256" key="3">
    <source>
        <dbReference type="SAM" id="SignalP"/>
    </source>
</evidence>
<organism evidence="4">
    <name type="scientific">Heterosigma akashiwo</name>
    <name type="common">Chromophytic alga</name>
    <name type="synonym">Heterosigma carterae</name>
    <dbReference type="NCBI Taxonomy" id="2829"/>
    <lineage>
        <taxon>Eukaryota</taxon>
        <taxon>Sar</taxon>
        <taxon>Stramenopiles</taxon>
        <taxon>Ochrophyta</taxon>
        <taxon>Raphidophyceae</taxon>
        <taxon>Chattonellales</taxon>
        <taxon>Chattonellaceae</taxon>
        <taxon>Heterosigma</taxon>
    </lineage>
</organism>
<feature type="signal peptide" evidence="3">
    <location>
        <begin position="1"/>
        <end position="24"/>
    </location>
</feature>
<feature type="transmembrane region" description="Helical" evidence="2">
    <location>
        <begin position="58"/>
        <end position="78"/>
    </location>
</feature>
<reference evidence="4" key="1">
    <citation type="submission" date="2021-01" db="EMBL/GenBank/DDBJ databases">
        <authorList>
            <person name="Corre E."/>
            <person name="Pelletier E."/>
            <person name="Niang G."/>
            <person name="Scheremetjew M."/>
            <person name="Finn R."/>
            <person name="Kale V."/>
            <person name="Holt S."/>
            <person name="Cochrane G."/>
            <person name="Meng A."/>
            <person name="Brown T."/>
            <person name="Cohen L."/>
        </authorList>
    </citation>
    <scope>NUCLEOTIDE SEQUENCE</scope>
    <source>
        <strain evidence="4">CCMP3107</strain>
    </source>
</reference>